<dbReference type="PANTHER" id="PTHR13056">
    <property type="entry name" value="VACUOLAR FUSION PROTEIN CCZ1 HOMOLOG-RELATED"/>
    <property type="match status" value="1"/>
</dbReference>
<keyword evidence="2" id="KW-1185">Reference proteome</keyword>
<comment type="caution">
    <text evidence="1">The sequence shown here is derived from an EMBL/GenBank/DDBJ whole genome shotgun (WGS) entry which is preliminary data.</text>
</comment>
<gene>
    <name evidence="1" type="ORF">O181_075713</name>
</gene>
<name>A0A9Q3F9F1_9BASI</name>
<dbReference type="EMBL" id="AVOT02040765">
    <property type="protein sequence ID" value="MBW0535998.1"/>
    <property type="molecule type" value="Genomic_DNA"/>
</dbReference>
<evidence type="ECO:0000313" key="2">
    <source>
        <dbReference type="Proteomes" id="UP000765509"/>
    </source>
</evidence>
<dbReference type="OrthoDB" id="240546at2759"/>
<dbReference type="PANTHER" id="PTHR13056:SF0">
    <property type="entry name" value="VACUOLAR FUSION PROTEIN CCZ1 HOMOLOG-RELATED"/>
    <property type="match status" value="1"/>
</dbReference>
<proteinExistence type="predicted"/>
<dbReference type="GO" id="GO:0016192">
    <property type="term" value="P:vesicle-mediated transport"/>
    <property type="evidence" value="ECO:0007669"/>
    <property type="project" value="InterPro"/>
</dbReference>
<reference evidence="1" key="1">
    <citation type="submission" date="2021-03" db="EMBL/GenBank/DDBJ databases">
        <title>Draft genome sequence of rust myrtle Austropuccinia psidii MF-1, a brazilian biotype.</title>
        <authorList>
            <person name="Quecine M.C."/>
            <person name="Pachon D.M.R."/>
            <person name="Bonatelli M.L."/>
            <person name="Correr F.H."/>
            <person name="Franceschini L.M."/>
            <person name="Leite T.F."/>
            <person name="Margarido G.R.A."/>
            <person name="Almeida C.A."/>
            <person name="Ferrarezi J.A."/>
            <person name="Labate C.A."/>
        </authorList>
    </citation>
    <scope>NUCLEOTIDE SEQUENCE</scope>
    <source>
        <strain evidence="1">MF-1</strain>
    </source>
</reference>
<accession>A0A9Q3F9F1</accession>
<organism evidence="1 2">
    <name type="scientific">Austropuccinia psidii MF-1</name>
    <dbReference type="NCBI Taxonomy" id="1389203"/>
    <lineage>
        <taxon>Eukaryota</taxon>
        <taxon>Fungi</taxon>
        <taxon>Dikarya</taxon>
        <taxon>Basidiomycota</taxon>
        <taxon>Pucciniomycotina</taxon>
        <taxon>Pucciniomycetes</taxon>
        <taxon>Pucciniales</taxon>
        <taxon>Sphaerophragmiaceae</taxon>
        <taxon>Austropuccinia</taxon>
    </lineage>
</organism>
<dbReference type="GO" id="GO:0035658">
    <property type="term" value="C:Mon1-Ccz1 complex"/>
    <property type="evidence" value="ECO:0007669"/>
    <property type="project" value="InterPro"/>
</dbReference>
<evidence type="ECO:0008006" key="3">
    <source>
        <dbReference type="Google" id="ProtNLM"/>
    </source>
</evidence>
<evidence type="ECO:0000313" key="1">
    <source>
        <dbReference type="EMBL" id="MBW0535998.1"/>
    </source>
</evidence>
<dbReference type="InterPro" id="IPR013176">
    <property type="entry name" value="Ccz1"/>
</dbReference>
<protein>
    <recommendedName>
        <fullName evidence="3">CCZ1/INTU/HSP4 first Longin domain-containing protein</fullName>
    </recommendedName>
</protein>
<sequence>MSAPSLSSFLIWSNQVQHDKHLINLTHQINHDSKQDQLPHSVLYFLNNQNPTFSHQKTKKLIGLIQGIINFTSILSLGLQNPSHSTPKSNLRALHTSNQLFLFIEPEPSFHLCANSSFNPTPHPSNSSPQLPSETVLLNYLSSGIQEYHLLNGSMSRLSNNRHDLVKRLERFWSVWLWRWNVEKTGCGAIDFDEYFGALQSHCLQLPPLPGDLSISFDHFINQICPNSLVLPIFIHRRHVVHLPNPSDRISHQDIKTLVKYLLSLLSGSEAKSNLHSSNKTNNHTSFFKKVNGINPSGMIGIHPNHIFTQIHGSSVSWTHKALAWASDSILSPQNLLNDQLSIENLDQLLRSDLGLSTPSSSKLKLPIKSTPSDPQLATIPQSHLAVISSSSLPSPNLPQHINQPSVCSHPHSLPLGKEMDNFYNDLVSKQPSPTPLKVDSGHPYHPPSQISKIGSSHYPHNLENLYPSLNPVFVPLDFTHHSSTSIELPIIQSEKLLLHSHPIIPHDLVHNPRSPRFNVEYALADAMSEQNIGGILSSSYDQTAHHPVESSSITSGTSHSLPSTIDSKQFKIYVNQGQLETEVIWVQRQAWSLALIIDGKDRENERVQSEIDQEILLRASHSLLQRFVDSNWLKEIENLQTLPGKSKHRFLVRAPQTGLYVKQSGTQSKWIEKSELWSGKVIEEKELEVGYGIMHFCKDANSENRDQFNHEESFLRTSSGQWLIHKNHAKYYSRHEQSLTGLNSCAGDGPRLESFLILPNGSGTLIEADNELNIDVNNFNPTGTTQRTLWEGRRLGECSAETQQETWPSGLRRRLKVVFILNLEIGGLRAWVRIPLSSIPSSGALLEAFPSMVHLNCLGQHPVLPPA</sequence>
<dbReference type="AlphaFoldDB" id="A0A9Q3F9F1"/>
<dbReference type="Proteomes" id="UP000765509">
    <property type="component" value="Unassembled WGS sequence"/>
</dbReference>